<evidence type="ECO:0000313" key="3">
    <source>
        <dbReference type="Proteomes" id="UP000499080"/>
    </source>
</evidence>
<dbReference type="AlphaFoldDB" id="A0A4Y1ZYK6"/>
<proteinExistence type="predicted"/>
<feature type="compositionally biased region" description="Low complexity" evidence="1">
    <location>
        <begin position="8"/>
        <end position="21"/>
    </location>
</feature>
<dbReference type="Proteomes" id="UP000499080">
    <property type="component" value="Unassembled WGS sequence"/>
</dbReference>
<evidence type="ECO:0000256" key="1">
    <source>
        <dbReference type="SAM" id="MobiDB-lite"/>
    </source>
</evidence>
<dbReference type="OrthoDB" id="10354604at2759"/>
<organism evidence="2 3">
    <name type="scientific">Araneus ventricosus</name>
    <name type="common">Orbweaver spider</name>
    <name type="synonym">Epeira ventricosa</name>
    <dbReference type="NCBI Taxonomy" id="182803"/>
    <lineage>
        <taxon>Eukaryota</taxon>
        <taxon>Metazoa</taxon>
        <taxon>Ecdysozoa</taxon>
        <taxon>Arthropoda</taxon>
        <taxon>Chelicerata</taxon>
        <taxon>Arachnida</taxon>
        <taxon>Araneae</taxon>
        <taxon>Araneomorphae</taxon>
        <taxon>Entelegynae</taxon>
        <taxon>Araneoidea</taxon>
        <taxon>Araneidae</taxon>
        <taxon>Araneus</taxon>
    </lineage>
</organism>
<reference evidence="2 3" key="1">
    <citation type="journal article" date="2019" name="Sci. Rep.">
        <title>Orb-weaving spider Araneus ventricosus genome elucidates the spidroin gene catalogue.</title>
        <authorList>
            <person name="Kono N."/>
            <person name="Nakamura H."/>
            <person name="Ohtoshi R."/>
            <person name="Moran D.A.P."/>
            <person name="Shinohara A."/>
            <person name="Yoshida Y."/>
            <person name="Fujiwara M."/>
            <person name="Mori M."/>
            <person name="Tomita M."/>
            <person name="Arakawa K."/>
        </authorList>
    </citation>
    <scope>NUCLEOTIDE SEQUENCE [LARGE SCALE GENOMIC DNA]</scope>
</reference>
<accession>A0A4Y1ZYK6</accession>
<comment type="caution">
    <text evidence="2">The sequence shown here is derived from an EMBL/GenBank/DDBJ whole genome shotgun (WGS) entry which is preliminary data.</text>
</comment>
<evidence type="ECO:0000313" key="2">
    <source>
        <dbReference type="EMBL" id="GBL72367.1"/>
    </source>
</evidence>
<keyword evidence="3" id="KW-1185">Reference proteome</keyword>
<dbReference type="EMBL" id="BGPR01000001">
    <property type="protein sequence ID" value="GBL72367.1"/>
    <property type="molecule type" value="Genomic_DNA"/>
</dbReference>
<name>A0A4Y1ZYK6_ARAVE</name>
<gene>
    <name evidence="2" type="ORF">AVEN_115303_1</name>
</gene>
<feature type="region of interest" description="Disordered" evidence="1">
    <location>
        <begin position="1"/>
        <end position="34"/>
    </location>
</feature>
<protein>
    <submittedName>
        <fullName evidence="2">Uncharacterized protein</fullName>
    </submittedName>
</protein>
<sequence>MRDAEKPSFSSGKCLSSFSDFPESRDQQAGEGAEMTMSTVADIRPMEGGIIQRNHALSKAVPNWLRSRVPQPVQGGYSPPQLIRDHLQRATYRWAASSWKGNEKEQS</sequence>